<accession>A0ABN7X029</accession>
<sequence>MNTDNIFEIDSKNSSFEPQDILQDTSDNNITTTIATTSNNIYIAPNIFNNPITLNNKKSRFQPFPNSDKQSGQQCLIFISEITISKQILTFTQKNKFNALIADINLSSYKTMKSTIQDAFVVMQKDIQTLFQKVSIHWINNDWKLKKILLDIHMLPHLHTVEEIDEQLCDIFVAFDITIKILCTTTNRSSN</sequence>
<dbReference type="InterPro" id="IPR012337">
    <property type="entry name" value="RNaseH-like_sf"/>
</dbReference>
<comment type="caution">
    <text evidence="1">The sequence shown here is derived from an EMBL/GenBank/DDBJ whole genome shotgun (WGS) entry which is preliminary data.</text>
</comment>
<protein>
    <submittedName>
        <fullName evidence="1">7463_t:CDS:1</fullName>
    </submittedName>
</protein>
<proteinExistence type="predicted"/>
<evidence type="ECO:0000313" key="2">
    <source>
        <dbReference type="Proteomes" id="UP000789901"/>
    </source>
</evidence>
<name>A0ABN7X029_GIGMA</name>
<keyword evidence="2" id="KW-1185">Reference proteome</keyword>
<dbReference type="SUPFAM" id="SSF53098">
    <property type="entry name" value="Ribonuclease H-like"/>
    <property type="match status" value="1"/>
</dbReference>
<evidence type="ECO:0000313" key="1">
    <source>
        <dbReference type="EMBL" id="CAG8844722.1"/>
    </source>
</evidence>
<reference evidence="1 2" key="1">
    <citation type="submission" date="2021-06" db="EMBL/GenBank/DDBJ databases">
        <authorList>
            <person name="Kallberg Y."/>
            <person name="Tangrot J."/>
            <person name="Rosling A."/>
        </authorList>
    </citation>
    <scope>NUCLEOTIDE SEQUENCE [LARGE SCALE GENOMIC DNA]</scope>
    <source>
        <strain evidence="1 2">120-4 pot B 10/14</strain>
    </source>
</reference>
<feature type="non-terminal residue" evidence="1">
    <location>
        <position position="191"/>
    </location>
</feature>
<organism evidence="1 2">
    <name type="scientific">Gigaspora margarita</name>
    <dbReference type="NCBI Taxonomy" id="4874"/>
    <lineage>
        <taxon>Eukaryota</taxon>
        <taxon>Fungi</taxon>
        <taxon>Fungi incertae sedis</taxon>
        <taxon>Mucoromycota</taxon>
        <taxon>Glomeromycotina</taxon>
        <taxon>Glomeromycetes</taxon>
        <taxon>Diversisporales</taxon>
        <taxon>Gigasporaceae</taxon>
        <taxon>Gigaspora</taxon>
    </lineage>
</organism>
<gene>
    <name evidence="1" type="ORF">GMARGA_LOCUS37258</name>
</gene>
<dbReference type="Proteomes" id="UP000789901">
    <property type="component" value="Unassembled WGS sequence"/>
</dbReference>
<dbReference type="EMBL" id="CAJVQB010076894">
    <property type="protein sequence ID" value="CAG8844722.1"/>
    <property type="molecule type" value="Genomic_DNA"/>
</dbReference>